<feature type="transmembrane region" description="Helical" evidence="1">
    <location>
        <begin position="92"/>
        <end position="118"/>
    </location>
</feature>
<dbReference type="RefSeq" id="WP_327794982.1">
    <property type="nucleotide sequence ID" value="NZ_JADQAZ010000003.1"/>
</dbReference>
<evidence type="ECO:0000313" key="3">
    <source>
        <dbReference type="Proteomes" id="UP001315686"/>
    </source>
</evidence>
<evidence type="ECO:0000313" key="2">
    <source>
        <dbReference type="EMBL" id="MBT0958761.1"/>
    </source>
</evidence>
<reference evidence="2 3" key="1">
    <citation type="journal article" date="2021" name="Arch. Microbiol.">
        <title>Harenicola maris gen. nov., sp. nov. isolated from the Sea of Japan shallow sediments.</title>
        <authorList>
            <person name="Romanenko L.A."/>
            <person name="Kurilenko V.V."/>
            <person name="Chernysheva N.Y."/>
            <person name="Tekutyeva L.A."/>
            <person name="Velansky P.V."/>
            <person name="Svetashev V.I."/>
            <person name="Isaeva M.P."/>
        </authorList>
    </citation>
    <scope>NUCLEOTIDE SEQUENCE [LARGE SCALE GENOMIC DNA]</scope>
    <source>
        <strain evidence="2 3">KMM 3653</strain>
    </source>
</reference>
<proteinExistence type="predicted"/>
<dbReference type="Proteomes" id="UP001315686">
    <property type="component" value="Unassembled WGS sequence"/>
</dbReference>
<keyword evidence="1" id="KW-1133">Transmembrane helix</keyword>
<dbReference type="EMBL" id="JADQAZ010000003">
    <property type="protein sequence ID" value="MBT0958761.1"/>
    <property type="molecule type" value="Genomic_DNA"/>
</dbReference>
<sequence length="124" mass="14165">MAAKDISQINAELAELLKERLRIKRGTTFAQKLKIAGRLLPRRIRRDGAFLAQTEERVQNPRLRGQIDNAEVAKVAKRLRSHLMQIDPKDRLWGLFVSIAAPLAFNFLVIAGLLIAYLRWQGHI</sequence>
<accession>A0AAP2CUG0</accession>
<comment type="caution">
    <text evidence="2">The sequence shown here is derived from an EMBL/GenBank/DDBJ whole genome shotgun (WGS) entry which is preliminary data.</text>
</comment>
<keyword evidence="3" id="KW-1185">Reference proteome</keyword>
<keyword evidence="1" id="KW-0472">Membrane</keyword>
<organism evidence="2 3">
    <name type="scientific">Harenicola maris</name>
    <dbReference type="NCBI Taxonomy" id="2841044"/>
    <lineage>
        <taxon>Bacteria</taxon>
        <taxon>Pseudomonadati</taxon>
        <taxon>Pseudomonadota</taxon>
        <taxon>Alphaproteobacteria</taxon>
        <taxon>Rhodobacterales</taxon>
        <taxon>Paracoccaceae</taxon>
        <taxon>Harenicola</taxon>
    </lineage>
</organism>
<protein>
    <submittedName>
        <fullName evidence="2">Uncharacterized protein</fullName>
    </submittedName>
</protein>
<name>A0AAP2CUG0_9RHOB</name>
<dbReference type="AlphaFoldDB" id="A0AAP2CUG0"/>
<evidence type="ECO:0000256" key="1">
    <source>
        <dbReference type="SAM" id="Phobius"/>
    </source>
</evidence>
<keyword evidence="1" id="KW-0812">Transmembrane</keyword>
<gene>
    <name evidence="2" type="ORF">IV417_15330</name>
</gene>